<dbReference type="EMBL" id="JACNYK010000001">
    <property type="protein sequence ID" value="MBD1424180.1"/>
    <property type="molecule type" value="Genomic_DNA"/>
</dbReference>
<name>A0ABR7XYQ4_9SPHI</name>
<dbReference type="Gene3D" id="3.40.50.1220">
    <property type="entry name" value="TPP-binding domain"/>
    <property type="match status" value="1"/>
</dbReference>
<evidence type="ECO:0000313" key="7">
    <source>
        <dbReference type="Proteomes" id="UP000606494"/>
    </source>
</evidence>
<keyword evidence="2 3" id="KW-0520">NAD</keyword>
<dbReference type="InterPro" id="IPR050134">
    <property type="entry name" value="NAD-dep_sirtuin_deacylases"/>
</dbReference>
<comment type="caution">
    <text evidence="6">The sequence shown here is derived from an EMBL/GenBank/DDBJ whole genome shotgun (WGS) entry which is preliminary data.</text>
</comment>
<evidence type="ECO:0000256" key="3">
    <source>
        <dbReference type="HAMAP-Rule" id="MF_01121"/>
    </source>
</evidence>
<feature type="binding site" evidence="3">
    <location>
        <position position="56"/>
    </location>
    <ligand>
        <name>substrate</name>
    </ligand>
</feature>
<accession>A0ABR7XYQ4</accession>
<dbReference type="Proteomes" id="UP000606494">
    <property type="component" value="Unassembled WGS sequence"/>
</dbReference>
<keyword evidence="1" id="KW-0808">Transferase</keyword>
<proteinExistence type="inferred from homology"/>
<dbReference type="InterPro" id="IPR027546">
    <property type="entry name" value="Sirtuin_class_III"/>
</dbReference>
<evidence type="ECO:0000256" key="1">
    <source>
        <dbReference type="ARBA" id="ARBA00022679"/>
    </source>
</evidence>
<dbReference type="Gene3D" id="3.30.1600.10">
    <property type="entry name" value="SIR2/SIRT2 'Small Domain"/>
    <property type="match status" value="1"/>
</dbReference>
<dbReference type="InterPro" id="IPR003000">
    <property type="entry name" value="Sirtuin"/>
</dbReference>
<comment type="catalytic activity">
    <reaction evidence="3">
        <text>N(6)-succinyl-L-lysyl-[protein] + NAD(+) + H2O = 2''-O-succinyl-ADP-D-ribose + nicotinamide + L-lysyl-[protein]</text>
        <dbReference type="Rhea" id="RHEA:47668"/>
        <dbReference type="Rhea" id="RHEA-COMP:9752"/>
        <dbReference type="Rhea" id="RHEA-COMP:11877"/>
        <dbReference type="ChEBI" id="CHEBI:15377"/>
        <dbReference type="ChEBI" id="CHEBI:17154"/>
        <dbReference type="ChEBI" id="CHEBI:29969"/>
        <dbReference type="ChEBI" id="CHEBI:57540"/>
        <dbReference type="ChEBI" id="CHEBI:87830"/>
        <dbReference type="ChEBI" id="CHEBI:87832"/>
    </reaction>
</comment>
<dbReference type="PROSITE" id="PS50305">
    <property type="entry name" value="SIRTUIN"/>
    <property type="match status" value="1"/>
</dbReference>
<evidence type="ECO:0000256" key="4">
    <source>
        <dbReference type="PROSITE-ProRule" id="PRU00236"/>
    </source>
</evidence>
<evidence type="ECO:0000259" key="5">
    <source>
        <dbReference type="PROSITE" id="PS50305"/>
    </source>
</evidence>
<comment type="catalytic activity">
    <reaction evidence="3">
        <text>N(6)-acetyl-L-lysyl-[protein] + NAD(+) + H2O = 2''-O-acetyl-ADP-D-ribose + nicotinamide + L-lysyl-[protein]</text>
        <dbReference type="Rhea" id="RHEA:43636"/>
        <dbReference type="Rhea" id="RHEA-COMP:9752"/>
        <dbReference type="Rhea" id="RHEA-COMP:10731"/>
        <dbReference type="ChEBI" id="CHEBI:15377"/>
        <dbReference type="ChEBI" id="CHEBI:17154"/>
        <dbReference type="ChEBI" id="CHEBI:29969"/>
        <dbReference type="ChEBI" id="CHEBI:57540"/>
        <dbReference type="ChEBI" id="CHEBI:61930"/>
        <dbReference type="ChEBI" id="CHEBI:83767"/>
        <dbReference type="EC" id="2.3.1.286"/>
    </reaction>
</comment>
<organism evidence="6 7">
    <name type="scientific">Sphingobacterium arenae</name>
    <dbReference type="NCBI Taxonomy" id="1280598"/>
    <lineage>
        <taxon>Bacteria</taxon>
        <taxon>Pseudomonadati</taxon>
        <taxon>Bacteroidota</taxon>
        <taxon>Sphingobacteriia</taxon>
        <taxon>Sphingobacteriales</taxon>
        <taxon>Sphingobacteriaceae</taxon>
        <taxon>Sphingobacterium</taxon>
    </lineage>
</organism>
<evidence type="ECO:0000256" key="2">
    <source>
        <dbReference type="ARBA" id="ARBA00023027"/>
    </source>
</evidence>
<keyword evidence="3" id="KW-0963">Cytoplasm</keyword>
<dbReference type="HAMAP" id="MF_01121">
    <property type="entry name" value="Sirtuin_ClassIII"/>
    <property type="match status" value="1"/>
</dbReference>
<feature type="active site" description="Proton acceptor" evidence="3">
    <location>
        <position position="104"/>
    </location>
</feature>
<dbReference type="CDD" id="cd01412">
    <property type="entry name" value="SIRT5_Af1_CobB"/>
    <property type="match status" value="1"/>
</dbReference>
<feature type="binding site" evidence="3">
    <location>
        <position position="213"/>
    </location>
    <ligand>
        <name>NAD(+)</name>
        <dbReference type="ChEBI" id="CHEBI:57540"/>
    </ligand>
</feature>
<comment type="caution">
    <text evidence="3 4">Lacks conserved residue(s) required for the propagation of feature annotation.</text>
</comment>
<feature type="binding site" evidence="3">
    <location>
        <begin position="86"/>
        <end position="89"/>
    </location>
    <ligand>
        <name>NAD(+)</name>
        <dbReference type="ChEBI" id="CHEBI:57540"/>
    </ligand>
</feature>
<protein>
    <recommendedName>
        <fullName evidence="3">NAD-dependent protein deacylase</fullName>
        <ecNumber evidence="3">2.3.1.286</ecNumber>
    </recommendedName>
    <alternativeName>
        <fullName evidence="3">Regulatory protein SIR2 homolog</fullName>
    </alternativeName>
</protein>
<feature type="domain" description="Deacetylase sirtuin-type" evidence="5">
    <location>
        <begin position="1"/>
        <end position="226"/>
    </location>
</feature>
<sequence length="226" mass="25501">MKKIVVLTGAGISAESGISTFRDANGLWDNHDIMEVASPHGWANNPELVLNFYNQRRRQLKEVAPNAAHLYLKKLEEIYEVVIITQNVDDLHERAGSSNIIHLHGELRKVRSERNEDLIYEWDKDVNLGDLAEDRAQLRPYIVWFGEMVPLLDKAAEEVMGADILLVIGTSLQVYPAASLIHYIAEGKPVYIIDPNSVPVPKKPHIQVIRKNATEGVKELNFFSSI</sequence>
<feature type="binding site" evidence="3">
    <location>
        <position position="53"/>
    </location>
    <ligand>
        <name>substrate</name>
    </ligand>
</feature>
<comment type="function">
    <text evidence="3">NAD-dependent lysine deacetylase and desuccinylase that specifically removes acetyl and succinyl groups on target proteins. Modulates the activities of several proteins which are inactive in their acylated form.</text>
</comment>
<dbReference type="SUPFAM" id="SSF52467">
    <property type="entry name" value="DHS-like NAD/FAD-binding domain"/>
    <property type="match status" value="1"/>
</dbReference>
<comment type="similarity">
    <text evidence="3">Belongs to the sirtuin family. Class III subfamily.</text>
</comment>
<reference evidence="6 7" key="1">
    <citation type="submission" date="2020-08" db="EMBL/GenBank/DDBJ databases">
        <title>Sphingobacterium sp. DN00404 isolated from aquaculture water.</title>
        <authorList>
            <person name="Zhang M."/>
        </authorList>
    </citation>
    <scope>NUCLEOTIDE SEQUENCE [LARGE SCALE GENOMIC DNA]</scope>
    <source>
        <strain evidence="6 7">KCTC 32294</strain>
    </source>
</reference>
<gene>
    <name evidence="3" type="primary">cobB</name>
    <name evidence="6" type="ORF">H8B17_01190</name>
</gene>
<dbReference type="RefSeq" id="WP_190307352.1">
    <property type="nucleotide sequence ID" value="NZ_JACNYK010000001.1"/>
</dbReference>
<dbReference type="PANTHER" id="PTHR11085:SF4">
    <property type="entry name" value="NAD-DEPENDENT PROTEIN DEACYLASE"/>
    <property type="match status" value="1"/>
</dbReference>
<dbReference type="InterPro" id="IPR026591">
    <property type="entry name" value="Sirtuin_cat_small_dom_sf"/>
</dbReference>
<dbReference type="EC" id="2.3.1.286" evidence="3"/>
<dbReference type="Pfam" id="PF02146">
    <property type="entry name" value="SIR2"/>
    <property type="match status" value="1"/>
</dbReference>
<dbReference type="InterPro" id="IPR029035">
    <property type="entry name" value="DHS-like_NAD/FAD-binding_dom"/>
</dbReference>
<dbReference type="PANTHER" id="PTHR11085">
    <property type="entry name" value="NAD-DEPENDENT PROTEIN DEACYLASE SIRTUIN-5, MITOCHONDRIAL-RELATED"/>
    <property type="match status" value="1"/>
</dbReference>
<feature type="binding site" evidence="3">
    <location>
        <begin position="9"/>
        <end position="28"/>
    </location>
    <ligand>
        <name>NAD(+)</name>
        <dbReference type="ChEBI" id="CHEBI:57540"/>
    </ligand>
</feature>
<evidence type="ECO:0000313" key="6">
    <source>
        <dbReference type="EMBL" id="MBD1424180.1"/>
    </source>
</evidence>
<feature type="binding site" evidence="3">
    <location>
        <begin position="169"/>
        <end position="171"/>
    </location>
    <ligand>
        <name>NAD(+)</name>
        <dbReference type="ChEBI" id="CHEBI:57540"/>
    </ligand>
</feature>
<comment type="domain">
    <text evidence="3">2 residues (Tyr-53 and Arg-56) present in a large hydrophobic pocket are probably involved in substrate specificity. They are important for desuccinylation activity, but dispensable for deacetylation activity.</text>
</comment>
<keyword evidence="7" id="KW-1185">Reference proteome</keyword>
<comment type="subcellular location">
    <subcellularLocation>
        <location evidence="3">Cytoplasm</location>
    </subcellularLocation>
</comment>
<dbReference type="InterPro" id="IPR026590">
    <property type="entry name" value="Ssirtuin_cat_dom"/>
</dbReference>